<dbReference type="AlphaFoldDB" id="A0A381P8R6"/>
<name>A0A381P8R6_9ZZZZ</name>
<feature type="transmembrane region" description="Helical" evidence="1">
    <location>
        <begin position="281"/>
        <end position="300"/>
    </location>
</feature>
<feature type="transmembrane region" description="Helical" evidence="1">
    <location>
        <begin position="348"/>
        <end position="367"/>
    </location>
</feature>
<feature type="transmembrane region" description="Helical" evidence="1">
    <location>
        <begin position="388"/>
        <end position="405"/>
    </location>
</feature>
<keyword evidence="1" id="KW-0472">Membrane</keyword>
<keyword evidence="1" id="KW-1133">Transmembrane helix</keyword>
<dbReference type="InterPro" id="IPR025178">
    <property type="entry name" value="Lnb_N"/>
</dbReference>
<dbReference type="EMBL" id="UINC01000888">
    <property type="protein sequence ID" value="SUZ62757.1"/>
    <property type="molecule type" value="Genomic_DNA"/>
</dbReference>
<keyword evidence="1" id="KW-0812">Transmembrane</keyword>
<feature type="transmembrane region" description="Helical" evidence="1">
    <location>
        <begin position="312"/>
        <end position="336"/>
    </location>
</feature>
<dbReference type="Pfam" id="PF13387">
    <property type="entry name" value="Lnb_N"/>
    <property type="match status" value="1"/>
</dbReference>
<feature type="domain" description="Lnb N-terminal periplasmic" evidence="2">
    <location>
        <begin position="46"/>
        <end position="185"/>
    </location>
</feature>
<evidence type="ECO:0000313" key="3">
    <source>
        <dbReference type="EMBL" id="SUZ62757.1"/>
    </source>
</evidence>
<sequence length="436" mass="48329">MVPPWIRRPRRAFYVALVVCQAGASPDPLLAQVGAPPAPAGAPLGSHLQISLMTIGPGDIYWERFGHNALVIRDERARTEIAYNWGMFDFNAEGFWPRLARGRMQYYMQGFLASDWLGVYRRANRDVWVQTVSLTPSERLELQALLTEMDTDANRHYRYDYYRDNCSTRVRDALDRVLGGQIRMATEGTDTGATYRWHTARLLQPVPLAYAGIQFVVGNRGDETISAWEEMFLPLRLREHLEDVRIVDAEGQPGPLLGEAVQVVEAVGREPIPLAAPDLRLPLLLLGIIVGAFFAGFGWVAGEGKRWGRWALALSGAIWNGGVGFFGTALLLSWLLTDHVFWALNENVFQANPFSLLLAVVLVREALKRSEGRAGVWAGIQIDHVAKLVVGLAIAGFFLQVLPGFDQVNGEVLAVLLPAHVGLAWGVRRAWPASTV</sequence>
<reference evidence="3" key="1">
    <citation type="submission" date="2018-05" db="EMBL/GenBank/DDBJ databases">
        <authorList>
            <person name="Lanie J.A."/>
            <person name="Ng W.-L."/>
            <person name="Kazmierczak K.M."/>
            <person name="Andrzejewski T.M."/>
            <person name="Davidsen T.M."/>
            <person name="Wayne K.J."/>
            <person name="Tettelin H."/>
            <person name="Glass J.I."/>
            <person name="Rusch D."/>
            <person name="Podicherti R."/>
            <person name="Tsui H.-C.T."/>
            <person name="Winkler M.E."/>
        </authorList>
    </citation>
    <scope>NUCLEOTIDE SEQUENCE</scope>
</reference>
<proteinExistence type="predicted"/>
<protein>
    <recommendedName>
        <fullName evidence="2">Lnb N-terminal periplasmic domain-containing protein</fullName>
    </recommendedName>
</protein>
<evidence type="ECO:0000256" key="1">
    <source>
        <dbReference type="SAM" id="Phobius"/>
    </source>
</evidence>
<accession>A0A381P8R6</accession>
<evidence type="ECO:0000259" key="2">
    <source>
        <dbReference type="Pfam" id="PF13387"/>
    </source>
</evidence>
<organism evidence="3">
    <name type="scientific">marine metagenome</name>
    <dbReference type="NCBI Taxonomy" id="408172"/>
    <lineage>
        <taxon>unclassified sequences</taxon>
        <taxon>metagenomes</taxon>
        <taxon>ecological metagenomes</taxon>
    </lineage>
</organism>
<gene>
    <name evidence="3" type="ORF">METZ01_LOCUS15611</name>
</gene>